<gene>
    <name evidence="3" type="ORF">FWILDA_LOCUS5514</name>
</gene>
<feature type="region of interest" description="Disordered" evidence="1">
    <location>
        <begin position="31"/>
        <end position="50"/>
    </location>
</feature>
<dbReference type="EMBL" id="CAMKVN010000922">
    <property type="protein sequence ID" value="CAI2172308.1"/>
    <property type="molecule type" value="Genomic_DNA"/>
</dbReference>
<dbReference type="AlphaFoldDB" id="A0A9W4SKE0"/>
<sequence length="104" mass="11532">MTANTIFENLIENVVLFFMAVFVSLCGLNGLSSSSSSNSKVDGRTQSGASSGMQIHHLIFLPQQHKSLFQSIVKNHSSKQDPSQPLGIRNRKQQKHHRKASIKN</sequence>
<comment type="caution">
    <text evidence="3">The sequence shown here is derived from an EMBL/GenBank/DDBJ whole genome shotgun (WGS) entry which is preliminary data.</text>
</comment>
<feature type="compositionally biased region" description="Polar residues" evidence="1">
    <location>
        <begin position="74"/>
        <end position="83"/>
    </location>
</feature>
<feature type="region of interest" description="Disordered" evidence="1">
    <location>
        <begin position="74"/>
        <end position="104"/>
    </location>
</feature>
<dbReference type="OrthoDB" id="2308133at2759"/>
<reference evidence="3" key="1">
    <citation type="submission" date="2022-08" db="EMBL/GenBank/DDBJ databases">
        <authorList>
            <person name="Kallberg Y."/>
            <person name="Tangrot J."/>
            <person name="Rosling A."/>
        </authorList>
    </citation>
    <scope>NUCLEOTIDE SEQUENCE</scope>
    <source>
        <strain evidence="3">Wild A</strain>
    </source>
</reference>
<evidence type="ECO:0000313" key="4">
    <source>
        <dbReference type="Proteomes" id="UP001153678"/>
    </source>
</evidence>
<keyword evidence="4" id="KW-1185">Reference proteome</keyword>
<dbReference type="Proteomes" id="UP001153678">
    <property type="component" value="Unassembled WGS sequence"/>
</dbReference>
<organism evidence="3 4">
    <name type="scientific">Funneliformis geosporum</name>
    <dbReference type="NCBI Taxonomy" id="1117311"/>
    <lineage>
        <taxon>Eukaryota</taxon>
        <taxon>Fungi</taxon>
        <taxon>Fungi incertae sedis</taxon>
        <taxon>Mucoromycota</taxon>
        <taxon>Glomeromycotina</taxon>
        <taxon>Glomeromycetes</taxon>
        <taxon>Glomerales</taxon>
        <taxon>Glomeraceae</taxon>
        <taxon>Funneliformis</taxon>
    </lineage>
</organism>
<evidence type="ECO:0000313" key="3">
    <source>
        <dbReference type="EMBL" id="CAI2172308.1"/>
    </source>
</evidence>
<protein>
    <submittedName>
        <fullName evidence="3">9508_t:CDS:1</fullName>
    </submittedName>
</protein>
<feature type="compositionally biased region" description="Basic residues" evidence="1">
    <location>
        <begin position="89"/>
        <end position="104"/>
    </location>
</feature>
<keyword evidence="2" id="KW-0472">Membrane</keyword>
<keyword evidence="2" id="KW-0812">Transmembrane</keyword>
<proteinExistence type="predicted"/>
<keyword evidence="2" id="KW-1133">Transmembrane helix</keyword>
<accession>A0A9W4SKE0</accession>
<name>A0A9W4SKE0_9GLOM</name>
<evidence type="ECO:0000256" key="2">
    <source>
        <dbReference type="SAM" id="Phobius"/>
    </source>
</evidence>
<evidence type="ECO:0000256" key="1">
    <source>
        <dbReference type="SAM" id="MobiDB-lite"/>
    </source>
</evidence>
<feature type="transmembrane region" description="Helical" evidence="2">
    <location>
        <begin position="14"/>
        <end position="31"/>
    </location>
</feature>